<dbReference type="EC" id="1.5.1.41" evidence="6"/>
<reference evidence="6 7" key="1">
    <citation type="submission" date="2024-06" db="EMBL/GenBank/DDBJ databases">
        <authorList>
            <person name="Chen R.Y."/>
        </authorList>
    </citation>
    <scope>NUCLEOTIDE SEQUENCE [LARGE SCALE GENOMIC DNA]</scope>
    <source>
        <strain evidence="6 7">D2</strain>
    </source>
</reference>
<evidence type="ECO:0000256" key="1">
    <source>
        <dbReference type="ARBA" id="ARBA00023002"/>
    </source>
</evidence>
<dbReference type="CDD" id="cd06189">
    <property type="entry name" value="flavin_oxioreductase"/>
    <property type="match status" value="1"/>
</dbReference>
<dbReference type="InterPro" id="IPR001433">
    <property type="entry name" value="OxRdtase_FAD/NAD-bd"/>
</dbReference>
<dbReference type="PRINTS" id="PR00410">
    <property type="entry name" value="PHEHYDRXLASE"/>
</dbReference>
<evidence type="ECO:0000256" key="2">
    <source>
        <dbReference type="ARBA" id="ARBA00023223"/>
    </source>
</evidence>
<keyword evidence="2" id="KW-0455">Luminescence</keyword>
<dbReference type="InterPro" id="IPR039261">
    <property type="entry name" value="FNR_nucleotide-bd"/>
</dbReference>
<gene>
    <name evidence="6" type="primary">fre</name>
    <name evidence="6" type="ORF">ABS311_20535</name>
</gene>
<evidence type="ECO:0000256" key="4">
    <source>
        <dbReference type="ARBA" id="ARBA00038177"/>
    </source>
</evidence>
<dbReference type="SUPFAM" id="SSF52343">
    <property type="entry name" value="Ferredoxin reductase-like, C-terminal NADP-linked domain"/>
    <property type="match status" value="1"/>
</dbReference>
<evidence type="ECO:0000256" key="3">
    <source>
        <dbReference type="ARBA" id="ARBA00034078"/>
    </source>
</evidence>
<feature type="domain" description="FAD-binding FR-type" evidence="5">
    <location>
        <begin position="1"/>
        <end position="99"/>
    </location>
</feature>
<dbReference type="Pfam" id="PF00175">
    <property type="entry name" value="NAD_binding_1"/>
    <property type="match status" value="1"/>
</dbReference>
<dbReference type="Gene3D" id="2.40.30.10">
    <property type="entry name" value="Translation factors"/>
    <property type="match status" value="1"/>
</dbReference>
<dbReference type="Proteomes" id="UP001467690">
    <property type="component" value="Unassembled WGS sequence"/>
</dbReference>
<dbReference type="SUPFAM" id="SSF63380">
    <property type="entry name" value="Riboflavin synthase domain-like"/>
    <property type="match status" value="1"/>
</dbReference>
<dbReference type="GO" id="GO:0052875">
    <property type="term" value="F:riboflavin reductase [NAD(P)H] activity"/>
    <property type="evidence" value="ECO:0007669"/>
    <property type="project" value="UniProtKB-EC"/>
</dbReference>
<dbReference type="InterPro" id="IPR017927">
    <property type="entry name" value="FAD-bd_FR_type"/>
</dbReference>
<evidence type="ECO:0000259" key="5">
    <source>
        <dbReference type="PROSITE" id="PS51384"/>
    </source>
</evidence>
<accession>A0ABV1RMV2</accession>
<dbReference type="Gene3D" id="3.40.50.80">
    <property type="entry name" value="Nucleotide-binding domain of ferredoxin-NADP reductase (FNR) module"/>
    <property type="match status" value="1"/>
</dbReference>
<dbReference type="Pfam" id="PF00970">
    <property type="entry name" value="FAD_binding_6"/>
    <property type="match status" value="1"/>
</dbReference>
<dbReference type="InterPro" id="IPR050415">
    <property type="entry name" value="MRET"/>
</dbReference>
<name>A0ABV1RMV2_9ALTE</name>
<dbReference type="RefSeq" id="WP_350403267.1">
    <property type="nucleotide sequence ID" value="NZ_JBELOE010000287.1"/>
</dbReference>
<protein>
    <submittedName>
        <fullName evidence="6">NAD(P)H-flavin reductase</fullName>
        <ecNumber evidence="6">1.5.1.41</ecNumber>
    </submittedName>
</protein>
<evidence type="ECO:0000313" key="7">
    <source>
        <dbReference type="Proteomes" id="UP001467690"/>
    </source>
</evidence>
<keyword evidence="1 6" id="KW-0560">Oxidoreductase</keyword>
<comment type="similarity">
    <text evidence="4">Belongs to the Fre/LuxG FAD/NAD(P) flavoprotein oxidoreductase family.</text>
</comment>
<evidence type="ECO:0000313" key="6">
    <source>
        <dbReference type="EMBL" id="MER2494267.1"/>
    </source>
</evidence>
<proteinExistence type="inferred from homology"/>
<dbReference type="InterPro" id="IPR017938">
    <property type="entry name" value="Riboflavin_synthase-like_b-brl"/>
</dbReference>
<dbReference type="PANTHER" id="PTHR47354">
    <property type="entry name" value="NADH OXIDOREDUCTASE HCR"/>
    <property type="match status" value="1"/>
</dbReference>
<organism evidence="6 7">
    <name type="scientific">Catenovulum sediminis</name>
    <dbReference type="NCBI Taxonomy" id="1740262"/>
    <lineage>
        <taxon>Bacteria</taxon>
        <taxon>Pseudomonadati</taxon>
        <taxon>Pseudomonadota</taxon>
        <taxon>Gammaproteobacteria</taxon>
        <taxon>Alteromonadales</taxon>
        <taxon>Alteromonadaceae</taxon>
        <taxon>Catenovulum</taxon>
    </lineage>
</organism>
<dbReference type="PROSITE" id="PS51384">
    <property type="entry name" value="FAD_FR"/>
    <property type="match status" value="1"/>
</dbReference>
<keyword evidence="7" id="KW-1185">Reference proteome</keyword>
<dbReference type="InterPro" id="IPR008333">
    <property type="entry name" value="Cbr1-like_FAD-bd_dom"/>
</dbReference>
<sequence>MTHFECEVKEINPLTEFVNQVILQPKTEISFIAGQYIELVLSENDKRPFSIANTPLNKQLIELQIGAAEQDNYTSAAMEHLRNNKTVTLKGPSGKAGLRYDSHSPIILLAGGTGFSYVKSIAETLLAENLHQPVFLYWGLRNEDAAYQLNEWQSKQNEHFKFIPVIENPSSDWQGRQGNVIDAVLADFTSLHDYQIYCAGRFEMVGKARKAFLEQGLQKDKMFADAFAFMDLD</sequence>
<dbReference type="NCBIfam" id="NF005963">
    <property type="entry name" value="PRK08051.1"/>
    <property type="match status" value="1"/>
</dbReference>
<dbReference type="EMBL" id="JBELOE010000287">
    <property type="protein sequence ID" value="MER2494267.1"/>
    <property type="molecule type" value="Genomic_DNA"/>
</dbReference>
<comment type="cofactor">
    <cofactor evidence="3">
        <name>[2Fe-2S] cluster</name>
        <dbReference type="ChEBI" id="CHEBI:190135"/>
    </cofactor>
</comment>
<comment type="caution">
    <text evidence="6">The sequence shown here is derived from an EMBL/GenBank/DDBJ whole genome shotgun (WGS) entry which is preliminary data.</text>
</comment>
<dbReference type="PANTHER" id="PTHR47354:SF7">
    <property type="entry name" value="NAD(P)H-FLAVIN REDUCTASE"/>
    <property type="match status" value="1"/>
</dbReference>